<comment type="caution">
    <text evidence="2">The sequence shown here is derived from an EMBL/GenBank/DDBJ whole genome shotgun (WGS) entry which is preliminary data.</text>
</comment>
<sequence>MTRELNTATLEVAAEAYAGHFLLPTQSGKTIPEIAASGHDWCMQNLFNAHFKDEHEFLVAAVRGELGPKALARFDAEAKEMFSPRDDAVFVSLLAKKLAITPDGKHIPGKTGTVQRGTRCVGTRMSRFGKKNAYWPIYAGEEEERALSNVREKGKDGPGVDPLPPTDTHWPGEDLHMGGPTKLFALNTNVGIVFAQAALDPA</sequence>
<accession>A0A0F9L282</accession>
<reference evidence="2" key="1">
    <citation type="journal article" date="2015" name="Nature">
        <title>Complex archaea that bridge the gap between prokaryotes and eukaryotes.</title>
        <authorList>
            <person name="Spang A."/>
            <person name="Saw J.H."/>
            <person name="Jorgensen S.L."/>
            <person name="Zaremba-Niedzwiedzka K."/>
            <person name="Martijn J."/>
            <person name="Lind A.E."/>
            <person name="van Eijk R."/>
            <person name="Schleper C."/>
            <person name="Guy L."/>
            <person name="Ettema T.J."/>
        </authorList>
    </citation>
    <scope>NUCLEOTIDE SEQUENCE</scope>
</reference>
<organism evidence="2">
    <name type="scientific">marine sediment metagenome</name>
    <dbReference type="NCBI Taxonomy" id="412755"/>
    <lineage>
        <taxon>unclassified sequences</taxon>
        <taxon>metagenomes</taxon>
        <taxon>ecological metagenomes</taxon>
    </lineage>
</organism>
<proteinExistence type="predicted"/>
<name>A0A0F9L282_9ZZZZ</name>
<feature type="non-terminal residue" evidence="2">
    <location>
        <position position="202"/>
    </location>
</feature>
<evidence type="ECO:0000256" key="1">
    <source>
        <dbReference type="SAM" id="MobiDB-lite"/>
    </source>
</evidence>
<feature type="region of interest" description="Disordered" evidence="1">
    <location>
        <begin position="150"/>
        <end position="169"/>
    </location>
</feature>
<dbReference type="EMBL" id="LAZR01008060">
    <property type="protein sequence ID" value="KKM81201.1"/>
    <property type="molecule type" value="Genomic_DNA"/>
</dbReference>
<evidence type="ECO:0000313" key="2">
    <source>
        <dbReference type="EMBL" id="KKM81201.1"/>
    </source>
</evidence>
<dbReference type="AlphaFoldDB" id="A0A0F9L282"/>
<protein>
    <submittedName>
        <fullName evidence="2">Uncharacterized protein</fullName>
    </submittedName>
</protein>
<gene>
    <name evidence="2" type="ORF">LCGC14_1332150</name>
</gene>